<sequence length="263" mass="28497">MGLKAVVDSIEAVDEKYRDLYVKGDDGKFRLDAEGIEDVSGLKTALQKERDTSKAALKRVSEFETRFAGIDPDQVRAILDRVANDEEAKLIAEGKIDQVIEKRTERLRADADKRVSDATAAAQAANERANRFSQRVLDDQIRAAAAKSGIHAHAVDDALFRGRSMFTLDENGHAVQLGVDGQPVLGKDGKTPFSPAEWLDSMKEAAPHWFPASASGSGSGGGARGGAPTNLNRSTMTPKEKSEYIAKHGREQYMALPMGDGKK</sequence>
<dbReference type="EMBL" id="LNJU01000005">
    <property type="protein sequence ID" value="KWZ53296.1"/>
    <property type="molecule type" value="Genomic_DNA"/>
</dbReference>
<feature type="region of interest" description="Disordered" evidence="1">
    <location>
        <begin position="212"/>
        <end position="243"/>
    </location>
</feature>
<reference evidence="2 3" key="1">
    <citation type="submission" date="2015-11" db="EMBL/GenBank/DDBJ databases">
        <authorList>
            <person name="Sahl J."/>
            <person name="Wagner D."/>
            <person name="Keim P."/>
        </authorList>
    </citation>
    <scope>NUCLEOTIDE SEQUENCE [LARGE SCALE GENOMIC DNA]</scope>
    <source>
        <strain evidence="2 3">MSMB1157</strain>
    </source>
</reference>
<gene>
    <name evidence="2" type="ORF">WK57_30375</name>
</gene>
<proteinExistence type="predicted"/>
<organism evidence="2 3">
    <name type="scientific">Burkholderia ubonensis</name>
    <dbReference type="NCBI Taxonomy" id="101571"/>
    <lineage>
        <taxon>Bacteria</taxon>
        <taxon>Pseudomonadati</taxon>
        <taxon>Pseudomonadota</taxon>
        <taxon>Betaproteobacteria</taxon>
        <taxon>Burkholderiales</taxon>
        <taxon>Burkholderiaceae</taxon>
        <taxon>Burkholderia</taxon>
        <taxon>Burkholderia cepacia complex</taxon>
    </lineage>
</organism>
<evidence type="ECO:0008006" key="4">
    <source>
        <dbReference type="Google" id="ProtNLM"/>
    </source>
</evidence>
<evidence type="ECO:0000256" key="1">
    <source>
        <dbReference type="SAM" id="MobiDB-lite"/>
    </source>
</evidence>
<comment type="caution">
    <text evidence="2">The sequence shown here is derived from an EMBL/GenBank/DDBJ whole genome shotgun (WGS) entry which is preliminary data.</text>
</comment>
<dbReference type="AlphaFoldDB" id="A0AA40UVL5"/>
<dbReference type="Proteomes" id="UP000070119">
    <property type="component" value="Chromosome 2"/>
</dbReference>
<evidence type="ECO:0000313" key="2">
    <source>
        <dbReference type="EMBL" id="KWZ53296.1"/>
    </source>
</evidence>
<name>A0AA40UVL5_9BURK</name>
<evidence type="ECO:0000313" key="3">
    <source>
        <dbReference type="Proteomes" id="UP000070119"/>
    </source>
</evidence>
<protein>
    <recommendedName>
        <fullName evidence="4">Phage protein</fullName>
    </recommendedName>
</protein>
<accession>A0AA40UVL5</accession>